<dbReference type="GO" id="GO:0006364">
    <property type="term" value="P:rRNA processing"/>
    <property type="evidence" value="ECO:0007669"/>
    <property type="project" value="UniProtKB-KW"/>
</dbReference>
<dbReference type="PANTHER" id="PTHR31633:SF1">
    <property type="entry name" value="H_ACA RIBONUCLEOPROTEIN COMPLEX NON-CORE SUBUNIT NAF1"/>
    <property type="match status" value="1"/>
</dbReference>
<evidence type="ECO:0000256" key="9">
    <source>
        <dbReference type="SAM" id="MobiDB-lite"/>
    </source>
</evidence>
<evidence type="ECO:0000256" key="1">
    <source>
        <dbReference type="ARBA" id="ARBA00004123"/>
    </source>
</evidence>
<protein>
    <recommendedName>
        <fullName evidence="3">H/ACA ribonucleoprotein complex non-core subunit NAF1</fullName>
    </recommendedName>
</protein>
<evidence type="ECO:0000256" key="3">
    <source>
        <dbReference type="ARBA" id="ARBA00021438"/>
    </source>
</evidence>
<dbReference type="STRING" id="456900.A0A195C3P4"/>
<dbReference type="GO" id="GO:0005732">
    <property type="term" value="C:sno(s)RNA-containing ribonucleoprotein complex"/>
    <property type="evidence" value="ECO:0007669"/>
    <property type="project" value="InterPro"/>
</dbReference>
<proteinExistence type="inferred from homology"/>
<feature type="compositionally biased region" description="Low complexity" evidence="9">
    <location>
        <begin position="204"/>
        <end position="230"/>
    </location>
</feature>
<dbReference type="GO" id="GO:0000493">
    <property type="term" value="P:box H/ACA snoRNP assembly"/>
    <property type="evidence" value="ECO:0007669"/>
    <property type="project" value="InterPro"/>
</dbReference>
<keyword evidence="7" id="KW-0694">RNA-binding</keyword>
<dbReference type="PANTHER" id="PTHR31633">
    <property type="entry name" value="H/ACA RIBONUCLEOPROTEIN COMPLEX NON-CORE SUBUNIT NAF1"/>
    <property type="match status" value="1"/>
</dbReference>
<keyword evidence="6" id="KW-0597">Phosphoprotein</keyword>
<dbReference type="InterPro" id="IPR038664">
    <property type="entry name" value="Gar1/Naf1_Cbf5-bd_sf"/>
</dbReference>
<dbReference type="InterPro" id="IPR040309">
    <property type="entry name" value="Naf1"/>
</dbReference>
<evidence type="ECO:0000256" key="8">
    <source>
        <dbReference type="ARBA" id="ARBA00023242"/>
    </source>
</evidence>
<dbReference type="OrthoDB" id="21550at2759"/>
<dbReference type="GO" id="GO:0003723">
    <property type="term" value="F:RNA binding"/>
    <property type="evidence" value="ECO:0007669"/>
    <property type="project" value="UniProtKB-KW"/>
</dbReference>
<keyword evidence="5" id="KW-0698">rRNA processing</keyword>
<dbReference type="Pfam" id="PF04410">
    <property type="entry name" value="Gar1"/>
    <property type="match status" value="1"/>
</dbReference>
<dbReference type="Proteomes" id="UP000078542">
    <property type="component" value="Unassembled WGS sequence"/>
</dbReference>
<dbReference type="KEGG" id="ccoa:108780215"/>
<dbReference type="Gene3D" id="2.40.10.230">
    <property type="entry name" value="Probable tRNA pseudouridine synthase domain"/>
    <property type="match status" value="1"/>
</dbReference>
<comment type="subcellular location">
    <subcellularLocation>
        <location evidence="1">Nucleus</location>
    </subcellularLocation>
</comment>
<dbReference type="SUPFAM" id="SSF50447">
    <property type="entry name" value="Translation proteins"/>
    <property type="match status" value="1"/>
</dbReference>
<keyword evidence="4" id="KW-0690">Ribosome biogenesis</keyword>
<feature type="compositionally biased region" description="Low complexity" evidence="9">
    <location>
        <begin position="166"/>
        <end position="179"/>
    </location>
</feature>
<dbReference type="EMBL" id="KQ978292">
    <property type="protein sequence ID" value="KYM95472.1"/>
    <property type="molecule type" value="Genomic_DNA"/>
</dbReference>
<keyword evidence="11" id="KW-1185">Reference proteome</keyword>
<organism evidence="10 11">
    <name type="scientific">Cyphomyrmex costatus</name>
    <dbReference type="NCBI Taxonomy" id="456900"/>
    <lineage>
        <taxon>Eukaryota</taxon>
        <taxon>Metazoa</taxon>
        <taxon>Ecdysozoa</taxon>
        <taxon>Arthropoda</taxon>
        <taxon>Hexapoda</taxon>
        <taxon>Insecta</taxon>
        <taxon>Pterygota</taxon>
        <taxon>Neoptera</taxon>
        <taxon>Endopterygota</taxon>
        <taxon>Hymenoptera</taxon>
        <taxon>Apocrita</taxon>
        <taxon>Aculeata</taxon>
        <taxon>Formicoidea</taxon>
        <taxon>Formicidae</taxon>
        <taxon>Myrmicinae</taxon>
        <taxon>Cyphomyrmex</taxon>
    </lineage>
</organism>
<evidence type="ECO:0000313" key="11">
    <source>
        <dbReference type="Proteomes" id="UP000078542"/>
    </source>
</evidence>
<evidence type="ECO:0000313" key="10">
    <source>
        <dbReference type="EMBL" id="KYM95472.1"/>
    </source>
</evidence>
<name>A0A195C3P4_9HYME</name>
<evidence type="ECO:0000256" key="6">
    <source>
        <dbReference type="ARBA" id="ARBA00022553"/>
    </source>
</evidence>
<dbReference type="GO" id="GO:0005634">
    <property type="term" value="C:nucleus"/>
    <property type="evidence" value="ECO:0007669"/>
    <property type="project" value="UniProtKB-SubCell"/>
</dbReference>
<comment type="similarity">
    <text evidence="2">Belongs to the NAF1 family.</text>
</comment>
<evidence type="ECO:0000256" key="4">
    <source>
        <dbReference type="ARBA" id="ARBA00022517"/>
    </source>
</evidence>
<feature type="region of interest" description="Disordered" evidence="9">
    <location>
        <begin position="555"/>
        <end position="574"/>
    </location>
</feature>
<accession>A0A195C3P4</accession>
<feature type="region of interest" description="Disordered" evidence="9">
    <location>
        <begin position="160"/>
        <end position="264"/>
    </location>
</feature>
<dbReference type="InterPro" id="IPR007504">
    <property type="entry name" value="H/ACA_rnp_Gar1/Naf1"/>
</dbReference>
<sequence>METATNTDENKIVHKEILSNMLTSEEENKKTFHEEIELLTSQQLMHHEKSSKEEAEVLQLDEQPSIEHKEIFSDENLEKIDTKILINRECDKLDTTITLDANKTENAINNCDNIINEVTEPSVHNYEIQVNNPSLQKQTENKTNEISSLNLIAIEYEDTDSDVEETNTTTENQQTVSQVPNLQQYRTVEKQLSSEEFDSEEDSTCTIDSSSSNSSSSNSSSTCNSSSDSSSDSDPDDNVNINNRKKESEVNTSRKKKHIPNELDNLPPIEDLKISVPEVLCNSFGKIENIVEQLVIVKPNPGEPTLNLDTVLFVNKGTKALGKIFDVFGSVNEPYYCVRFNGAKHIEDNDIKVGMQVYYCPNSEYTSLVFLHELTKIKACDAIGDDEPPTFSDDEEEQAYYENMKQKGTKDSNNQKQKRQHQMEMGCQSNHSWNNNKKVQSQKYKWNQQNWNSGNHFNSAQNGTYFYNAWQQYNAYWPPVPQNIYPMSNRPYAGYRPTFSGPRLPQYGNPNSGAHQYYQGIHYRPNVYMNTPPSYSAWSPVLMPNATNTHWFPPVPPSSSNMTDANNIDPNLFK</sequence>
<evidence type="ECO:0000256" key="5">
    <source>
        <dbReference type="ARBA" id="ARBA00022552"/>
    </source>
</evidence>
<dbReference type="InterPro" id="IPR009000">
    <property type="entry name" value="Transl_B-barrel_sf"/>
</dbReference>
<reference evidence="10 11" key="1">
    <citation type="submission" date="2016-03" db="EMBL/GenBank/DDBJ databases">
        <title>Cyphomyrmex costatus WGS genome.</title>
        <authorList>
            <person name="Nygaard S."/>
            <person name="Hu H."/>
            <person name="Boomsma J."/>
            <person name="Zhang G."/>
        </authorList>
    </citation>
    <scope>NUCLEOTIDE SEQUENCE [LARGE SCALE GENOMIC DNA]</scope>
    <source>
        <strain evidence="10">MS0001</strain>
        <tissue evidence="10">Whole body</tissue>
    </source>
</reference>
<feature type="compositionally biased region" description="Polar residues" evidence="9">
    <location>
        <begin position="558"/>
        <end position="574"/>
    </location>
</feature>
<keyword evidence="8" id="KW-0539">Nucleus</keyword>
<gene>
    <name evidence="10" type="ORF">ALC62_13900</name>
</gene>
<evidence type="ECO:0000256" key="7">
    <source>
        <dbReference type="ARBA" id="ARBA00022884"/>
    </source>
</evidence>
<dbReference type="AlphaFoldDB" id="A0A195C3P4"/>
<evidence type="ECO:0000256" key="2">
    <source>
        <dbReference type="ARBA" id="ARBA00009801"/>
    </source>
</evidence>
<keyword evidence="10" id="KW-0687">Ribonucleoprotein</keyword>
<feature type="region of interest" description="Disordered" evidence="9">
    <location>
        <begin position="404"/>
        <end position="434"/>
    </location>
</feature>
<dbReference type="GO" id="GO:0001522">
    <property type="term" value="P:pseudouridine synthesis"/>
    <property type="evidence" value="ECO:0007669"/>
    <property type="project" value="InterPro"/>
</dbReference>